<feature type="signal peptide" evidence="1">
    <location>
        <begin position="1"/>
        <end position="26"/>
    </location>
</feature>
<evidence type="ECO:0000256" key="1">
    <source>
        <dbReference type="SAM" id="SignalP"/>
    </source>
</evidence>
<name>A0A1M7D9I5_9RHOB</name>
<protein>
    <recommendedName>
        <fullName evidence="4">Cupin domain-containing protein</fullName>
    </recommendedName>
</protein>
<sequence length="147" mass="15531">MIWLINPLRRAAPIAILPITALCAIAATSGPTAAEGDFPTEHKGLAVEQLGVVPAGSMARQVGLDGHVLLLRRITIEPGGQIAHHSAAEVPGVVYMETGAWTEGRNSGETEHLAGETFIEDADTVHWFYNRGDEPASALVCDIKPAS</sequence>
<dbReference type="OrthoDB" id="8561853at2"/>
<keyword evidence="1" id="KW-0732">Signal</keyword>
<reference evidence="3" key="1">
    <citation type="submission" date="2016-11" db="EMBL/GenBank/DDBJ databases">
        <authorList>
            <person name="Varghese N."/>
            <person name="Submissions S."/>
        </authorList>
    </citation>
    <scope>NUCLEOTIDE SEQUENCE [LARGE SCALE GENOMIC DNA]</scope>
    <source>
        <strain evidence="3">DSM 29327</strain>
    </source>
</reference>
<accession>A0A1M7D9I5</accession>
<dbReference type="Proteomes" id="UP000184191">
    <property type="component" value="Unassembled WGS sequence"/>
</dbReference>
<dbReference type="STRING" id="1054996.SAMN05444414_1378"/>
<dbReference type="Gene3D" id="2.60.120.10">
    <property type="entry name" value="Jelly Rolls"/>
    <property type="match status" value="1"/>
</dbReference>
<dbReference type="InterPro" id="IPR011051">
    <property type="entry name" value="RmlC_Cupin_sf"/>
</dbReference>
<evidence type="ECO:0000313" key="2">
    <source>
        <dbReference type="EMBL" id="SHL76166.1"/>
    </source>
</evidence>
<dbReference type="EMBL" id="FRBN01000037">
    <property type="protein sequence ID" value="SHL76166.1"/>
    <property type="molecule type" value="Genomic_DNA"/>
</dbReference>
<keyword evidence="3" id="KW-1185">Reference proteome</keyword>
<organism evidence="2 3">
    <name type="scientific">Roseovarius marisflavi</name>
    <dbReference type="NCBI Taxonomy" id="1054996"/>
    <lineage>
        <taxon>Bacteria</taxon>
        <taxon>Pseudomonadati</taxon>
        <taxon>Pseudomonadota</taxon>
        <taxon>Alphaproteobacteria</taxon>
        <taxon>Rhodobacterales</taxon>
        <taxon>Roseobacteraceae</taxon>
        <taxon>Roseovarius</taxon>
    </lineage>
</organism>
<dbReference type="RefSeq" id="WP_084732949.1">
    <property type="nucleotide sequence ID" value="NZ_FRBN01000037.1"/>
</dbReference>
<feature type="chain" id="PRO_5012477953" description="Cupin domain-containing protein" evidence="1">
    <location>
        <begin position="27"/>
        <end position="147"/>
    </location>
</feature>
<dbReference type="SUPFAM" id="SSF51182">
    <property type="entry name" value="RmlC-like cupins"/>
    <property type="match status" value="1"/>
</dbReference>
<dbReference type="AlphaFoldDB" id="A0A1M7D9I5"/>
<evidence type="ECO:0008006" key="4">
    <source>
        <dbReference type="Google" id="ProtNLM"/>
    </source>
</evidence>
<evidence type="ECO:0000313" key="3">
    <source>
        <dbReference type="Proteomes" id="UP000184191"/>
    </source>
</evidence>
<proteinExistence type="predicted"/>
<dbReference type="InterPro" id="IPR014710">
    <property type="entry name" value="RmlC-like_jellyroll"/>
</dbReference>
<gene>
    <name evidence="2" type="ORF">SAMN05444414_1378</name>
</gene>